<evidence type="ECO:0000313" key="15">
    <source>
        <dbReference type="Proteomes" id="UP001202961"/>
    </source>
</evidence>
<evidence type="ECO:0000256" key="7">
    <source>
        <dbReference type="ARBA" id="ARBA00022777"/>
    </source>
</evidence>
<dbReference type="CDD" id="cd06225">
    <property type="entry name" value="HAMP"/>
    <property type="match status" value="1"/>
</dbReference>
<keyword evidence="11" id="KW-0812">Transmembrane</keyword>
<keyword evidence="7 14" id="KW-0418">Kinase</keyword>
<evidence type="ECO:0000256" key="10">
    <source>
        <dbReference type="SAM" id="MobiDB-lite"/>
    </source>
</evidence>
<comment type="caution">
    <text evidence="14">The sequence shown here is derived from an EMBL/GenBank/DDBJ whole genome shotgun (WGS) entry which is preliminary data.</text>
</comment>
<dbReference type="Pfam" id="PF00672">
    <property type="entry name" value="HAMP"/>
    <property type="match status" value="1"/>
</dbReference>
<evidence type="ECO:0000259" key="12">
    <source>
        <dbReference type="PROSITE" id="PS50109"/>
    </source>
</evidence>
<organism evidence="14 15">
    <name type="scientific">Aporhodopirellula aestuarii</name>
    <dbReference type="NCBI Taxonomy" id="2950107"/>
    <lineage>
        <taxon>Bacteria</taxon>
        <taxon>Pseudomonadati</taxon>
        <taxon>Planctomycetota</taxon>
        <taxon>Planctomycetia</taxon>
        <taxon>Pirellulales</taxon>
        <taxon>Pirellulaceae</taxon>
        <taxon>Aporhodopirellula</taxon>
    </lineage>
</organism>
<feature type="compositionally biased region" description="Polar residues" evidence="10">
    <location>
        <begin position="660"/>
        <end position="672"/>
    </location>
</feature>
<evidence type="ECO:0000259" key="13">
    <source>
        <dbReference type="PROSITE" id="PS50885"/>
    </source>
</evidence>
<keyword evidence="9" id="KW-0902">Two-component regulatory system</keyword>
<dbReference type="CDD" id="cd00082">
    <property type="entry name" value="HisKA"/>
    <property type="match status" value="1"/>
</dbReference>
<dbReference type="SMART" id="SM00304">
    <property type="entry name" value="HAMP"/>
    <property type="match status" value="1"/>
</dbReference>
<evidence type="ECO:0000256" key="6">
    <source>
        <dbReference type="ARBA" id="ARBA00022741"/>
    </source>
</evidence>
<keyword evidence="11" id="KW-1133">Transmembrane helix</keyword>
<evidence type="ECO:0000256" key="2">
    <source>
        <dbReference type="ARBA" id="ARBA00004370"/>
    </source>
</evidence>
<dbReference type="GO" id="GO:0016301">
    <property type="term" value="F:kinase activity"/>
    <property type="evidence" value="ECO:0007669"/>
    <property type="project" value="UniProtKB-KW"/>
</dbReference>
<name>A0ABT0TX66_9BACT</name>
<feature type="transmembrane region" description="Helical" evidence="11">
    <location>
        <begin position="115"/>
        <end position="138"/>
    </location>
</feature>
<keyword evidence="4" id="KW-0597">Phosphoprotein</keyword>
<dbReference type="SUPFAM" id="SSF55874">
    <property type="entry name" value="ATPase domain of HSP90 chaperone/DNA topoisomerase II/histidine kinase"/>
    <property type="match status" value="1"/>
</dbReference>
<keyword evidence="6" id="KW-0547">Nucleotide-binding</keyword>
<dbReference type="PANTHER" id="PTHR43065">
    <property type="entry name" value="SENSOR HISTIDINE KINASE"/>
    <property type="match status" value="1"/>
</dbReference>
<keyword evidence="8" id="KW-0067">ATP-binding</keyword>
<protein>
    <recommendedName>
        <fullName evidence="3">histidine kinase</fullName>
        <ecNumber evidence="3">2.7.13.3</ecNumber>
    </recommendedName>
</protein>
<reference evidence="14 15" key="1">
    <citation type="journal article" date="2022" name="Syst. Appl. Microbiol.">
        <title>Rhodopirellula aestuarii sp. nov., a novel member of the genus Rhodopirellula isolated from brackish sediments collected in the Tagus River estuary, Portugal.</title>
        <authorList>
            <person name="Vitorino I.R."/>
            <person name="Klimek D."/>
            <person name="Calusinska M."/>
            <person name="Lobo-da-Cunha A."/>
            <person name="Vasconcelos V."/>
            <person name="Lage O.M."/>
        </authorList>
    </citation>
    <scope>NUCLEOTIDE SEQUENCE [LARGE SCALE GENOMIC DNA]</scope>
    <source>
        <strain evidence="14 15">ICT_H3.1</strain>
    </source>
</reference>
<evidence type="ECO:0000256" key="11">
    <source>
        <dbReference type="SAM" id="Phobius"/>
    </source>
</evidence>
<dbReference type="Gene3D" id="6.10.340.10">
    <property type="match status" value="1"/>
</dbReference>
<dbReference type="Proteomes" id="UP001202961">
    <property type="component" value="Unassembled WGS sequence"/>
</dbReference>
<keyword evidence="15" id="KW-1185">Reference proteome</keyword>
<keyword evidence="5" id="KW-0808">Transferase</keyword>
<evidence type="ECO:0000256" key="4">
    <source>
        <dbReference type="ARBA" id="ARBA00022553"/>
    </source>
</evidence>
<dbReference type="Pfam" id="PF00512">
    <property type="entry name" value="HisKA"/>
    <property type="match status" value="1"/>
</dbReference>
<dbReference type="InterPro" id="IPR036890">
    <property type="entry name" value="HATPase_C_sf"/>
</dbReference>
<dbReference type="InterPro" id="IPR004358">
    <property type="entry name" value="Sig_transdc_His_kin-like_C"/>
</dbReference>
<dbReference type="PRINTS" id="PR00344">
    <property type="entry name" value="BCTRLSENSOR"/>
</dbReference>
<dbReference type="SMART" id="SM00388">
    <property type="entry name" value="HisKA"/>
    <property type="match status" value="1"/>
</dbReference>
<feature type="transmembrane region" description="Helical" evidence="11">
    <location>
        <begin position="325"/>
        <end position="345"/>
    </location>
</feature>
<dbReference type="InterPro" id="IPR036097">
    <property type="entry name" value="HisK_dim/P_sf"/>
</dbReference>
<dbReference type="SUPFAM" id="SSF47384">
    <property type="entry name" value="Homodimeric domain of signal transducing histidine kinase"/>
    <property type="match status" value="1"/>
</dbReference>
<comment type="subcellular location">
    <subcellularLocation>
        <location evidence="2">Membrane</location>
    </subcellularLocation>
</comment>
<sequence length="685" mass="75250">MRKPRNFLRSGIRLFSKDDSSRRGEAPDFASPAGQFSGDQAVAATNKADDGSDLDGTHVDLNASGSNDASVWGAFDSSVTSGGSFAVTNVADSGQWKRAAPVTGLLQRHSIRTKLFFGVVTLVFTIVLLTIVGLVGFYRYRSLADAISTRATELSLATELSQWATAARDSNTRICLMKSREGMIDSSVLAESDLKLERANFDQAMFELLLTFNRYADAIGLDYSMRDCALPASMQADNVGGLSATLIDTQEQRASVVAIGNTIHQSDRMRQDPRAVAVYAQNGCNELSGRLAQLVYQTQEHLDLIHSQMASFSDHVKLQHQAGIAGAWIALAIAALITATMVWYFQMMVIGPFSNLVMGARLVARGQYRHRIEMGSEDEIGELGEILNQMTDRFRHSMLHIQKICKEKDEEVKVRSREVIRNEQLAGVGFLAAGFAHEINNPMAAIAWSAEALESRVNDLLMYPEDERFLDSEFMETMQENLQRIQGEAYRCKSITERMLSFSRVGHVDRDSISVGPLVSDVVEMIGTLGKYKCKKISVDVNEDVIAYANSQEIRQVVLNLVTNAMESVDSDGRVDIVLRNDGAFASIRVRDSGCGMTPDVMQHLFEPFYTRRRDGTGTGLGLSISYRIVSQHGGQLIPRSDGEGCGSEFELRLPIRASVSGTAKSSASNVETGRKWQDATPQAA</sequence>
<evidence type="ECO:0000256" key="8">
    <source>
        <dbReference type="ARBA" id="ARBA00022840"/>
    </source>
</evidence>
<feature type="region of interest" description="Disordered" evidence="10">
    <location>
        <begin position="18"/>
        <end position="55"/>
    </location>
</feature>
<dbReference type="InterPro" id="IPR005467">
    <property type="entry name" value="His_kinase_dom"/>
</dbReference>
<feature type="domain" description="HAMP" evidence="13">
    <location>
        <begin position="347"/>
        <end position="399"/>
    </location>
</feature>
<comment type="catalytic activity">
    <reaction evidence="1">
        <text>ATP + protein L-histidine = ADP + protein N-phospho-L-histidine.</text>
        <dbReference type="EC" id="2.7.13.3"/>
    </reaction>
</comment>
<evidence type="ECO:0000256" key="1">
    <source>
        <dbReference type="ARBA" id="ARBA00000085"/>
    </source>
</evidence>
<dbReference type="RefSeq" id="WP_250926869.1">
    <property type="nucleotide sequence ID" value="NZ_JAMQBK010000004.1"/>
</dbReference>
<feature type="region of interest" description="Disordered" evidence="10">
    <location>
        <begin position="660"/>
        <end position="685"/>
    </location>
</feature>
<keyword evidence="11" id="KW-0472">Membrane</keyword>
<dbReference type="EMBL" id="JAMQBK010000004">
    <property type="protein sequence ID" value="MCM2369194.1"/>
    <property type="molecule type" value="Genomic_DNA"/>
</dbReference>
<evidence type="ECO:0000256" key="3">
    <source>
        <dbReference type="ARBA" id="ARBA00012438"/>
    </source>
</evidence>
<dbReference type="InterPro" id="IPR003660">
    <property type="entry name" value="HAMP_dom"/>
</dbReference>
<dbReference type="PANTHER" id="PTHR43065:SF46">
    <property type="entry name" value="C4-DICARBOXYLATE TRANSPORT SENSOR PROTEIN DCTB"/>
    <property type="match status" value="1"/>
</dbReference>
<feature type="domain" description="Histidine kinase" evidence="12">
    <location>
        <begin position="434"/>
        <end position="658"/>
    </location>
</feature>
<proteinExistence type="predicted"/>
<dbReference type="Pfam" id="PF02518">
    <property type="entry name" value="HATPase_c"/>
    <property type="match status" value="1"/>
</dbReference>
<gene>
    <name evidence="14" type="ORF">NB063_01020</name>
</gene>
<dbReference type="Gene3D" id="1.10.287.130">
    <property type="match status" value="1"/>
</dbReference>
<dbReference type="SMART" id="SM00387">
    <property type="entry name" value="HATPase_c"/>
    <property type="match status" value="1"/>
</dbReference>
<accession>A0ABT0TX66</accession>
<evidence type="ECO:0000256" key="9">
    <source>
        <dbReference type="ARBA" id="ARBA00023012"/>
    </source>
</evidence>
<dbReference type="SUPFAM" id="SSF158472">
    <property type="entry name" value="HAMP domain-like"/>
    <property type="match status" value="1"/>
</dbReference>
<dbReference type="EC" id="2.7.13.3" evidence="3"/>
<dbReference type="InterPro" id="IPR003594">
    <property type="entry name" value="HATPase_dom"/>
</dbReference>
<dbReference type="Gene3D" id="3.30.565.10">
    <property type="entry name" value="Histidine kinase-like ATPase, C-terminal domain"/>
    <property type="match status" value="1"/>
</dbReference>
<dbReference type="PROSITE" id="PS50885">
    <property type="entry name" value="HAMP"/>
    <property type="match status" value="1"/>
</dbReference>
<evidence type="ECO:0000313" key="14">
    <source>
        <dbReference type="EMBL" id="MCM2369194.1"/>
    </source>
</evidence>
<dbReference type="InterPro" id="IPR003661">
    <property type="entry name" value="HisK_dim/P_dom"/>
</dbReference>
<evidence type="ECO:0000256" key="5">
    <source>
        <dbReference type="ARBA" id="ARBA00022679"/>
    </source>
</evidence>
<dbReference type="PROSITE" id="PS50109">
    <property type="entry name" value="HIS_KIN"/>
    <property type="match status" value="1"/>
</dbReference>